<comment type="caution">
    <text evidence="7">The sequence shown here is derived from an EMBL/GenBank/DDBJ whole genome shotgun (WGS) entry which is preliminary data.</text>
</comment>
<dbReference type="CDD" id="cd08255">
    <property type="entry name" value="2-desacetyl-2-hydroxyethyl_bacteriochlorophyllide_like"/>
    <property type="match status" value="1"/>
</dbReference>
<sequence length="349" mass="38009">MKRYAVLIQQPYQIAIQEASVETPGAGEVLVQTQFSAISAGTELLVYRGQIPAEMQVDTTISALAGTFQYPLKYGYTVVGKVIALGARVDPDLLGRRVFCFHPHETAFLAASEDLVFLPDDLDARDALFLPNMETAVNFLMDGRPLIGERVVVFGEGIVGLLTTALLAQFPLAALAGVDPYALRRETALTLGADAVYDPQDADLTATVQAWLMSRSQGEAADLVYELSGNPQALNAAIQIAGFHARVIVGSWYGTKPATLDLGGDFHRSRIRLISSQVSSLAPECSGRWTTARRLEVALRMLNILKPSRLITHTFPFDQAAQAFDLLNTRPEQALQVVLTYQENTKEVA</sequence>
<dbReference type="InterPro" id="IPR011032">
    <property type="entry name" value="GroES-like_sf"/>
</dbReference>
<dbReference type="Pfam" id="PF00107">
    <property type="entry name" value="ADH_zinc_N"/>
    <property type="match status" value="1"/>
</dbReference>
<dbReference type="InterPro" id="IPR036291">
    <property type="entry name" value="NAD(P)-bd_dom_sf"/>
</dbReference>
<evidence type="ECO:0000256" key="4">
    <source>
        <dbReference type="ARBA" id="ARBA00022833"/>
    </source>
</evidence>
<comment type="similarity">
    <text evidence="2">Belongs to the zinc-containing alcohol dehydrogenase family.</text>
</comment>
<dbReference type="InterPro" id="IPR013149">
    <property type="entry name" value="ADH-like_C"/>
</dbReference>
<name>A0A9D5JTJ0_9BACT</name>
<dbReference type="SUPFAM" id="SSF50129">
    <property type="entry name" value="GroES-like"/>
    <property type="match status" value="1"/>
</dbReference>
<keyword evidence="5" id="KW-0560">Oxidoreductase</keyword>
<dbReference type="PANTHER" id="PTHR43350">
    <property type="entry name" value="NAD-DEPENDENT ALCOHOL DEHYDROGENASE"/>
    <property type="match status" value="1"/>
</dbReference>
<dbReference type="Proteomes" id="UP000649604">
    <property type="component" value="Unassembled WGS sequence"/>
</dbReference>
<evidence type="ECO:0000313" key="8">
    <source>
        <dbReference type="Proteomes" id="UP000649604"/>
    </source>
</evidence>
<dbReference type="GO" id="GO:0046872">
    <property type="term" value="F:metal ion binding"/>
    <property type="evidence" value="ECO:0007669"/>
    <property type="project" value="UniProtKB-KW"/>
</dbReference>
<feature type="domain" description="Alcohol dehydrogenase-like C-terminal" evidence="6">
    <location>
        <begin position="159"/>
        <end position="280"/>
    </location>
</feature>
<evidence type="ECO:0000256" key="5">
    <source>
        <dbReference type="ARBA" id="ARBA00023002"/>
    </source>
</evidence>
<dbReference type="GO" id="GO:0016491">
    <property type="term" value="F:oxidoreductase activity"/>
    <property type="evidence" value="ECO:0007669"/>
    <property type="project" value="UniProtKB-KW"/>
</dbReference>
<dbReference type="SUPFAM" id="SSF51735">
    <property type="entry name" value="NAD(P)-binding Rossmann-fold domains"/>
    <property type="match status" value="1"/>
</dbReference>
<keyword evidence="3" id="KW-0479">Metal-binding</keyword>
<proteinExistence type="inferred from homology"/>
<keyword evidence="4" id="KW-0862">Zinc</keyword>
<evidence type="ECO:0000259" key="6">
    <source>
        <dbReference type="Pfam" id="PF00107"/>
    </source>
</evidence>
<evidence type="ECO:0000256" key="3">
    <source>
        <dbReference type="ARBA" id="ARBA00022723"/>
    </source>
</evidence>
<dbReference type="EMBL" id="WJJP01000125">
    <property type="protein sequence ID" value="MBD3323736.1"/>
    <property type="molecule type" value="Genomic_DNA"/>
</dbReference>
<protein>
    <submittedName>
        <fullName evidence="7">Zinc-binding dehydrogenase</fullName>
    </submittedName>
</protein>
<evidence type="ECO:0000256" key="1">
    <source>
        <dbReference type="ARBA" id="ARBA00001947"/>
    </source>
</evidence>
<dbReference type="Gene3D" id="3.40.50.720">
    <property type="entry name" value="NAD(P)-binding Rossmann-like Domain"/>
    <property type="match status" value="1"/>
</dbReference>
<evidence type="ECO:0000313" key="7">
    <source>
        <dbReference type="EMBL" id="MBD3323736.1"/>
    </source>
</evidence>
<comment type="cofactor">
    <cofactor evidence="1">
        <name>Zn(2+)</name>
        <dbReference type="ChEBI" id="CHEBI:29105"/>
    </cofactor>
</comment>
<dbReference type="Gene3D" id="3.90.180.10">
    <property type="entry name" value="Medium-chain alcohol dehydrogenases, catalytic domain"/>
    <property type="match status" value="2"/>
</dbReference>
<dbReference type="PANTHER" id="PTHR43350:SF19">
    <property type="entry name" value="D-GULOSIDE 3-DEHYDROGENASE"/>
    <property type="match status" value="1"/>
</dbReference>
<accession>A0A9D5JTJ0</accession>
<organism evidence="7 8">
    <name type="scientific">candidate division KSB3 bacterium</name>
    <dbReference type="NCBI Taxonomy" id="2044937"/>
    <lineage>
        <taxon>Bacteria</taxon>
        <taxon>candidate division KSB3</taxon>
    </lineage>
</organism>
<reference evidence="7" key="1">
    <citation type="submission" date="2019-11" db="EMBL/GenBank/DDBJ databases">
        <title>Microbial mats filling the niche in hypersaline microbial mats.</title>
        <authorList>
            <person name="Wong H.L."/>
            <person name="Macleod F.I."/>
            <person name="White R.A. III"/>
            <person name="Burns B.P."/>
        </authorList>
    </citation>
    <scope>NUCLEOTIDE SEQUENCE</scope>
    <source>
        <strain evidence="7">Rbin_158</strain>
    </source>
</reference>
<gene>
    <name evidence="7" type="ORF">GF339_04070</name>
</gene>
<evidence type="ECO:0000256" key="2">
    <source>
        <dbReference type="ARBA" id="ARBA00008072"/>
    </source>
</evidence>
<dbReference type="AlphaFoldDB" id="A0A9D5JTJ0"/>